<accession>A0A066X9C6</accession>
<comment type="caution">
    <text evidence="2">The sequence shown here is derived from an EMBL/GenBank/DDBJ whole genome shotgun (WGS) entry which is preliminary data.</text>
</comment>
<sequence length="340" mass="38054">MPSSKKGSHEGGFVFVPIAHPSESAGWKQKVRSHAAKGTRARRQRVVAYQQANAQPSLPSDDDQSPEGTSPDSTSQHPNALAVVSHKVSSKPDHRTAFSNSPISFLSAARTDPFNSYNRVVTPWEKQLLDHFMQYLIMKEMVCMPSLNLDILDDKKSFWTSMATYWLHTALSDPGMLATTLLYSARHMATMQHTKIYSLQATKYRLDCIRFLNQTLTREGKDISDLTITKALALASDSSCRLKNFTGEHDAAAKHLKAVGQMLRVKDDGPESSDFLGRLVLWFTGDTKSKKMIGRANLRFGTEMTPVAKVEKNMVYHVSIPTNDYGRGWGNNMVTDERNR</sequence>
<proteinExistence type="predicted"/>
<dbReference type="AlphaFoldDB" id="A0A066X9C6"/>
<dbReference type="EMBL" id="JMSE01001147">
    <property type="protein sequence ID" value="KDN64269.1"/>
    <property type="molecule type" value="Genomic_DNA"/>
</dbReference>
<feature type="compositionally biased region" description="Low complexity" evidence="1">
    <location>
        <begin position="46"/>
        <end position="55"/>
    </location>
</feature>
<dbReference type="PANTHER" id="PTHR37540">
    <property type="entry name" value="TRANSCRIPTION FACTOR (ACR-2), PUTATIVE-RELATED-RELATED"/>
    <property type="match status" value="1"/>
</dbReference>
<evidence type="ECO:0000313" key="2">
    <source>
        <dbReference type="EMBL" id="KDN64269.1"/>
    </source>
</evidence>
<feature type="compositionally biased region" description="Polar residues" evidence="1">
    <location>
        <begin position="66"/>
        <end position="78"/>
    </location>
</feature>
<name>A0A066X9C6_COLSU</name>
<evidence type="ECO:0000313" key="3">
    <source>
        <dbReference type="Proteomes" id="UP000027238"/>
    </source>
</evidence>
<gene>
    <name evidence="2" type="ORF">CSUB01_01362</name>
</gene>
<dbReference type="eggNOG" id="ENOG502T4AQ">
    <property type="taxonomic scope" value="Eukaryota"/>
</dbReference>
<organism evidence="2 3">
    <name type="scientific">Colletotrichum sublineola</name>
    <name type="common">Sorghum anthracnose fungus</name>
    <dbReference type="NCBI Taxonomy" id="1173701"/>
    <lineage>
        <taxon>Eukaryota</taxon>
        <taxon>Fungi</taxon>
        <taxon>Dikarya</taxon>
        <taxon>Ascomycota</taxon>
        <taxon>Pezizomycotina</taxon>
        <taxon>Sordariomycetes</taxon>
        <taxon>Hypocreomycetidae</taxon>
        <taxon>Glomerellales</taxon>
        <taxon>Glomerellaceae</taxon>
        <taxon>Colletotrichum</taxon>
        <taxon>Colletotrichum graminicola species complex</taxon>
    </lineage>
</organism>
<feature type="region of interest" description="Disordered" evidence="1">
    <location>
        <begin position="24"/>
        <end position="78"/>
    </location>
</feature>
<keyword evidence="3" id="KW-1185">Reference proteome</keyword>
<dbReference type="PANTHER" id="PTHR37540:SF5">
    <property type="entry name" value="TRANSCRIPTION FACTOR DOMAIN-CONTAINING PROTEIN"/>
    <property type="match status" value="1"/>
</dbReference>
<dbReference type="Proteomes" id="UP000027238">
    <property type="component" value="Unassembled WGS sequence"/>
</dbReference>
<dbReference type="OrthoDB" id="5620at2759"/>
<dbReference type="STRING" id="1173701.A0A066X9C6"/>
<dbReference type="OMA" id="DHYITYV"/>
<feature type="compositionally biased region" description="Basic residues" evidence="1">
    <location>
        <begin position="29"/>
        <end position="45"/>
    </location>
</feature>
<dbReference type="HOGENOM" id="CLU_067182_1_0_1"/>
<reference evidence="3" key="1">
    <citation type="journal article" date="2014" name="Genome Announc.">
        <title>Draft genome sequence of Colletotrichum sublineola, a destructive pathogen of cultivated sorghum.</title>
        <authorList>
            <person name="Baroncelli R."/>
            <person name="Sanz-Martin J.M."/>
            <person name="Rech G.E."/>
            <person name="Sukno S.A."/>
            <person name="Thon M.R."/>
        </authorList>
    </citation>
    <scope>NUCLEOTIDE SEQUENCE [LARGE SCALE GENOMIC DNA]</scope>
    <source>
        <strain evidence="3">TX430BB</strain>
    </source>
</reference>
<protein>
    <submittedName>
        <fullName evidence="2">Uncharacterized protein</fullName>
    </submittedName>
</protein>
<evidence type="ECO:0000256" key="1">
    <source>
        <dbReference type="SAM" id="MobiDB-lite"/>
    </source>
</evidence>